<name>A0A1E5GTB6_9ENTE</name>
<keyword evidence="1" id="KW-0812">Transmembrane</keyword>
<protein>
    <submittedName>
        <fullName evidence="2">Uncharacterized protein</fullName>
    </submittedName>
</protein>
<evidence type="ECO:0000313" key="2">
    <source>
        <dbReference type="EMBL" id="OEG15915.1"/>
    </source>
</evidence>
<comment type="caution">
    <text evidence="2">The sequence shown here is derived from an EMBL/GenBank/DDBJ whole genome shotgun (WGS) entry which is preliminary data.</text>
</comment>
<evidence type="ECO:0000313" key="3">
    <source>
        <dbReference type="Proteomes" id="UP000094764"/>
    </source>
</evidence>
<organism evidence="2 3">
    <name type="scientific">Enterococcus quebecensis</name>
    <dbReference type="NCBI Taxonomy" id="903983"/>
    <lineage>
        <taxon>Bacteria</taxon>
        <taxon>Bacillati</taxon>
        <taxon>Bacillota</taxon>
        <taxon>Bacilli</taxon>
        <taxon>Lactobacillales</taxon>
        <taxon>Enterococcaceae</taxon>
        <taxon>Enterococcus</taxon>
    </lineage>
</organism>
<keyword evidence="1" id="KW-1133">Transmembrane helix</keyword>
<dbReference type="AlphaFoldDB" id="A0A1E5GTB6"/>
<gene>
    <name evidence="2" type="ORF">BCR23_07140</name>
</gene>
<reference evidence="3" key="1">
    <citation type="submission" date="2016-09" db="EMBL/GenBank/DDBJ databases">
        <authorList>
            <person name="Gulvik C.A."/>
        </authorList>
    </citation>
    <scope>NUCLEOTIDE SEQUENCE [LARGE SCALE GENOMIC DNA]</scope>
    <source>
        <strain evidence="3">LMG 26306</strain>
    </source>
</reference>
<proteinExistence type="predicted"/>
<dbReference type="EMBL" id="MIKB01000014">
    <property type="protein sequence ID" value="OEG15915.1"/>
    <property type="molecule type" value="Genomic_DNA"/>
</dbReference>
<keyword evidence="3" id="KW-1185">Reference proteome</keyword>
<dbReference type="RefSeq" id="WP_069635113.1">
    <property type="nucleotide sequence ID" value="NZ_JXKZ01000018.1"/>
</dbReference>
<feature type="transmembrane region" description="Helical" evidence="1">
    <location>
        <begin position="6"/>
        <end position="26"/>
    </location>
</feature>
<sequence length="137" mass="15742">MGNINKKFPIVICLFIILVVAVLLFFPKVSKPKEEQVSAKEYIFRFLLDKHWKNESQNTNVVFKSKDMKKLEIIEDGEKNSMFYNYDEKSKGNSFIFTNNKSTCRIEIKGKSTITYQFASNIEGNGGLSVPIELTSK</sequence>
<keyword evidence="1" id="KW-0472">Membrane</keyword>
<dbReference type="OrthoDB" id="2192431at2"/>
<dbReference type="Proteomes" id="UP000094764">
    <property type="component" value="Unassembled WGS sequence"/>
</dbReference>
<evidence type="ECO:0000256" key="1">
    <source>
        <dbReference type="SAM" id="Phobius"/>
    </source>
</evidence>
<accession>A0A1E5GTB6</accession>